<protein>
    <submittedName>
        <fullName evidence="1">Uncharacterized protein</fullName>
    </submittedName>
</protein>
<comment type="caution">
    <text evidence="1">The sequence shown here is derived from an EMBL/GenBank/DDBJ whole genome shotgun (WGS) entry which is preliminary data.</text>
</comment>
<keyword evidence="2" id="KW-1185">Reference proteome</keyword>
<name>A0A4R3LNE0_9HYPH</name>
<accession>A0A4R3LNE0</accession>
<organism evidence="1 2">
    <name type="scientific">Aquabacter spiritensis</name>
    <dbReference type="NCBI Taxonomy" id="933073"/>
    <lineage>
        <taxon>Bacteria</taxon>
        <taxon>Pseudomonadati</taxon>
        <taxon>Pseudomonadota</taxon>
        <taxon>Alphaproteobacteria</taxon>
        <taxon>Hyphomicrobiales</taxon>
        <taxon>Xanthobacteraceae</taxon>
        <taxon>Aquabacter</taxon>
    </lineage>
</organism>
<dbReference type="AlphaFoldDB" id="A0A4R3LNE0"/>
<evidence type="ECO:0000313" key="2">
    <source>
        <dbReference type="Proteomes" id="UP000294664"/>
    </source>
</evidence>
<dbReference type="Proteomes" id="UP000294664">
    <property type="component" value="Unassembled WGS sequence"/>
</dbReference>
<proteinExistence type="predicted"/>
<gene>
    <name evidence="1" type="ORF">EDC64_11683</name>
</gene>
<reference evidence="1 2" key="1">
    <citation type="submission" date="2019-03" db="EMBL/GenBank/DDBJ databases">
        <title>Genomic Encyclopedia of Type Strains, Phase IV (KMG-IV): sequencing the most valuable type-strain genomes for metagenomic binning, comparative biology and taxonomic classification.</title>
        <authorList>
            <person name="Goeker M."/>
        </authorList>
    </citation>
    <scope>NUCLEOTIDE SEQUENCE [LARGE SCALE GENOMIC DNA]</scope>
    <source>
        <strain evidence="1 2">DSM 9035</strain>
    </source>
</reference>
<dbReference type="RefSeq" id="WP_132034814.1">
    <property type="nucleotide sequence ID" value="NZ_SMAI01000016.1"/>
</dbReference>
<dbReference type="EMBL" id="SMAI01000016">
    <property type="protein sequence ID" value="TCT01884.1"/>
    <property type="molecule type" value="Genomic_DNA"/>
</dbReference>
<sequence>MQQDNVPRIFQANIDRIFKRLIHPSLEALQIHPELQFGEAGTMDELLDRSAAIVDNYTANEAAKAFTMMLAALFERQLRFWGRSLGVSMARRKSGLEPFREYLPLCARTGNIDLDDGLVGFNLIEMFLVANIYRHGDGPSVRDLRLHAPDRWTYEPSRYVDLLPPNAEESELLLVRPSDVSRYAGACARFWGCADKLHMAVKEPHYG</sequence>
<evidence type="ECO:0000313" key="1">
    <source>
        <dbReference type="EMBL" id="TCT01884.1"/>
    </source>
</evidence>
<dbReference type="OrthoDB" id="1354489at2"/>